<dbReference type="InterPro" id="IPR014001">
    <property type="entry name" value="Helicase_ATP-bd"/>
</dbReference>
<organism evidence="10 11">
    <name type="scientific">Paramecium primaurelia</name>
    <dbReference type="NCBI Taxonomy" id="5886"/>
    <lineage>
        <taxon>Eukaryota</taxon>
        <taxon>Sar</taxon>
        <taxon>Alveolata</taxon>
        <taxon>Ciliophora</taxon>
        <taxon>Intramacronucleata</taxon>
        <taxon>Oligohymenophorea</taxon>
        <taxon>Peniculida</taxon>
        <taxon>Parameciidae</taxon>
        <taxon>Paramecium</taxon>
    </lineage>
</organism>
<dbReference type="CDD" id="cd18793">
    <property type="entry name" value="SF2_C_SNF"/>
    <property type="match status" value="1"/>
</dbReference>
<sequence>MSNQSEDENEVLQVELPSDEEQRAEEEDERIKKLEQDKKIFMSSIKQTGRMNTNIKFDNIESKINTLLENAEKYAMFLLHRHKRTQESKQKVQAQQRGKHRQIIEDGSEEEDFDDTPTVLEKQPTILKGGQLKSYQMTGLNWMISLFEEGINGILADEMGLGKTIQTIGFLAFLKEYKKISGPYMIVAPKSTLGNWMREFKIWLPCMRVVKLIAIKEERDEILNRYFQPGKFDVCLTSYEGVNICLKHIRRFQYKYIIIDEAHKIKNEDAIISQNLRKIRTNYKLLLTGTPLQNTPHELWSLLNYLLPDLFDSSEVFDKWFEVNTEAKLKEGNETIHQDELEQRNLQMVQKFQKILRPFMLRRTKAEVERMLPPKQEIHLFIKMSNLQKSMYSNILIHNNPHEGDDKSFYMNKLMQLRKICLHPYLFPEVEDKTLPALGEHLIDVSGKMRVLDKFLKKLSEGQHQILIFSQFTMMLNILEDYCNFRGYEYCRIDGETEIQSRDDQIAEFTSPDSKKFIFLLSTRAGGLGINLATADTVIIYDSDFNPQMDMQAMDRAHRIGQKNRVMVYRMACEHTVEEKIIERQQIKLRWDSLMVQQGRLQQKQSGKLLSKEDLKDLTTYGASQIFKLDGDDIKDEDIDILLKRGEQLTKEMNERIEKKFENFKDKVQSLDLGLGQINIFDYFDEAKRNKEDEEALEDALVNHLMQDNKTRNRDKRAMMIGANSKKIQGKQIKLSEHHLYENKDRLQYLLQKEEDFLAQQKSQKKTNENDENVDFGGLTQEERQEQKRLLETGFKNWNKQEFQDFITANEKYGKDAYDKIQEVIKTKTIDEIKAYAQAFWERIDGLSEKDKIVKQIERGQKLIEQKTNGQKLIEEKCKHFHQPKYELVFTPQLYNKFKSKYFSLENDKFLIYMTNEVGYGNWAQLKQSIRKEPMFRFDHAFKCKSENELKNRVISLVKVLDKEKENNSMGRSLVKNTYIEKPKVLQESQKKKTKNDDEEVQDGSESVKKVKPSSNELIQRRQQVKLDFLLSENRSLKQENELLLLTLQKYRTNQLNEIFSFEIQQLNKQVILLKEQLTHSQIQAFLNLQMSQQIEAFYLDLVHEQEDKILEQRRIIHDKEYTIQQQEKNNTILNDGVAIKCKDLLQLNEISLKLHNEIEHLKNELLKHNQYIQQCQIKIKQLNTENSTYKFELLKFRKALRNQVTFRKVKESLMNDYEQDYSDTELSSFSNNGQSTTETRQANTSISTQKCHQLERYKKLFESQVTTNNILQGEYNKIYKQNQQLLVTNERLCIHTQTQNKKIEKLKNELIYLEQFWQASLNNTTNQIIKYSMTNLDESKLNLEQRSKSCKQLDYKESNEMKEYKNYLLQLHRELHSKNKKQLISRCMSEPPRFKQIKLTKKKKLLKEQNQGQQPQDLSIIHKKDLSQLSECIF</sequence>
<feature type="domain" description="SANT" evidence="9">
    <location>
        <begin position="793"/>
        <end position="845"/>
    </location>
</feature>
<dbReference type="GO" id="GO:0006338">
    <property type="term" value="P:chromatin remodeling"/>
    <property type="evidence" value="ECO:0007669"/>
    <property type="project" value="InterPro"/>
</dbReference>
<dbReference type="Pfam" id="PF00176">
    <property type="entry name" value="SNF2-rel_dom"/>
    <property type="match status" value="1"/>
</dbReference>
<dbReference type="SMART" id="SM00490">
    <property type="entry name" value="HELICc"/>
    <property type="match status" value="1"/>
</dbReference>
<feature type="region of interest" description="Disordered" evidence="6">
    <location>
        <begin position="1225"/>
        <end position="1248"/>
    </location>
</feature>
<dbReference type="GO" id="GO:0005524">
    <property type="term" value="F:ATP binding"/>
    <property type="evidence" value="ECO:0007669"/>
    <property type="project" value="InterPro"/>
</dbReference>
<feature type="compositionally biased region" description="Acidic residues" evidence="6">
    <location>
        <begin position="1"/>
        <end position="10"/>
    </location>
</feature>
<feature type="compositionally biased region" description="Acidic residues" evidence="6">
    <location>
        <begin position="106"/>
        <end position="115"/>
    </location>
</feature>
<evidence type="ECO:0000259" key="7">
    <source>
        <dbReference type="PROSITE" id="PS51192"/>
    </source>
</evidence>
<feature type="region of interest" description="Disordered" evidence="6">
    <location>
        <begin position="85"/>
        <end position="116"/>
    </location>
</feature>
<dbReference type="SMART" id="SM00717">
    <property type="entry name" value="SANT"/>
    <property type="match status" value="2"/>
</dbReference>
<dbReference type="FunFam" id="3.40.50.10810:FF:000134">
    <property type="entry name" value="Uncharacterized protein"/>
    <property type="match status" value="1"/>
</dbReference>
<keyword evidence="4" id="KW-0539">Nucleus</keyword>
<dbReference type="FunFam" id="1.10.10.60:FF:000756">
    <property type="entry name" value="Uncharacterized protein"/>
    <property type="match status" value="1"/>
</dbReference>
<comment type="caution">
    <text evidence="10">The sequence shown here is derived from an EMBL/GenBank/DDBJ whole genome shotgun (WGS) entry which is preliminary data.</text>
</comment>
<evidence type="ECO:0000256" key="5">
    <source>
        <dbReference type="SAM" id="Coils"/>
    </source>
</evidence>
<evidence type="ECO:0000259" key="8">
    <source>
        <dbReference type="PROSITE" id="PS51194"/>
    </source>
</evidence>
<comment type="similarity">
    <text evidence="2">Belongs to the SNF2/RAD54 helicase family. ISWI subfamily.</text>
</comment>
<dbReference type="PROSITE" id="PS51194">
    <property type="entry name" value="HELICASE_CTER"/>
    <property type="match status" value="1"/>
</dbReference>
<feature type="region of interest" description="Disordered" evidence="6">
    <location>
        <begin position="760"/>
        <end position="783"/>
    </location>
</feature>
<dbReference type="GO" id="GO:0003677">
    <property type="term" value="F:DNA binding"/>
    <property type="evidence" value="ECO:0007669"/>
    <property type="project" value="InterPro"/>
</dbReference>
<feature type="domain" description="Helicase C-terminal" evidence="8">
    <location>
        <begin position="451"/>
        <end position="602"/>
    </location>
</feature>
<dbReference type="Proteomes" id="UP000688137">
    <property type="component" value="Unassembled WGS sequence"/>
</dbReference>
<dbReference type="PANTHER" id="PTHR10799">
    <property type="entry name" value="SNF2/RAD54 HELICASE FAMILY"/>
    <property type="match status" value="1"/>
</dbReference>
<feature type="coiled-coil region" evidence="5">
    <location>
        <begin position="1034"/>
        <end position="1084"/>
    </location>
</feature>
<accession>A0A8S1PJV8</accession>
<dbReference type="Pfam" id="PF00271">
    <property type="entry name" value="Helicase_C"/>
    <property type="match status" value="1"/>
</dbReference>
<dbReference type="InterPro" id="IPR044754">
    <property type="entry name" value="Isw1/2_DEXHc"/>
</dbReference>
<dbReference type="OMA" id="FTHINCK"/>
<dbReference type="InterPro" id="IPR049730">
    <property type="entry name" value="SNF2/RAD54-like_C"/>
</dbReference>
<dbReference type="CDD" id="cd00167">
    <property type="entry name" value="SANT"/>
    <property type="match status" value="1"/>
</dbReference>
<dbReference type="FunFam" id="3.40.50.300:FF:000082">
    <property type="entry name" value="ISWI chromatin remodeling complex ATPase ISW1"/>
    <property type="match status" value="1"/>
</dbReference>
<evidence type="ECO:0000256" key="1">
    <source>
        <dbReference type="ARBA" id="ARBA00004123"/>
    </source>
</evidence>
<keyword evidence="11" id="KW-1185">Reference proteome</keyword>
<evidence type="ECO:0000256" key="3">
    <source>
        <dbReference type="ARBA" id="ARBA00022801"/>
    </source>
</evidence>
<evidence type="ECO:0000256" key="4">
    <source>
        <dbReference type="ARBA" id="ARBA00023242"/>
    </source>
</evidence>
<feature type="compositionally biased region" description="Acidic residues" evidence="6">
    <location>
        <begin position="17"/>
        <end position="28"/>
    </location>
</feature>
<evidence type="ECO:0000256" key="2">
    <source>
        <dbReference type="ARBA" id="ARBA00009687"/>
    </source>
</evidence>
<dbReference type="SMART" id="SM00487">
    <property type="entry name" value="DEXDc"/>
    <property type="match status" value="1"/>
</dbReference>
<protein>
    <submittedName>
        <fullName evidence="10">Uncharacterized protein</fullName>
    </submittedName>
</protein>
<feature type="domain" description="Helicase ATP-binding" evidence="7">
    <location>
        <begin position="144"/>
        <end position="309"/>
    </location>
</feature>
<gene>
    <name evidence="10" type="ORF">PPRIM_AZ9-3.1.T1210039</name>
</gene>
<dbReference type="Pfam" id="PF09111">
    <property type="entry name" value="SLIDE"/>
    <property type="match status" value="1"/>
</dbReference>
<keyword evidence="3" id="KW-0378">Hydrolase</keyword>
<proteinExistence type="inferred from homology"/>
<dbReference type="InterPro" id="IPR001005">
    <property type="entry name" value="SANT/Myb"/>
</dbReference>
<keyword evidence="5" id="KW-0175">Coiled coil</keyword>
<dbReference type="PROSITE" id="PS51293">
    <property type="entry name" value="SANT"/>
    <property type="match status" value="1"/>
</dbReference>
<dbReference type="PROSITE" id="PS51192">
    <property type="entry name" value="HELICASE_ATP_BIND_1"/>
    <property type="match status" value="1"/>
</dbReference>
<evidence type="ECO:0000259" key="9">
    <source>
        <dbReference type="PROSITE" id="PS51293"/>
    </source>
</evidence>
<dbReference type="InterPro" id="IPR017884">
    <property type="entry name" value="SANT_dom"/>
</dbReference>
<evidence type="ECO:0000256" key="6">
    <source>
        <dbReference type="SAM" id="MobiDB-lite"/>
    </source>
</evidence>
<dbReference type="InterPro" id="IPR015195">
    <property type="entry name" value="SLIDE"/>
</dbReference>
<dbReference type="InterPro" id="IPR001650">
    <property type="entry name" value="Helicase_C-like"/>
</dbReference>
<comment type="subcellular location">
    <subcellularLocation>
        <location evidence="1">Nucleus</location>
    </subcellularLocation>
</comment>
<dbReference type="EMBL" id="CAJJDM010000124">
    <property type="protein sequence ID" value="CAD8103420.1"/>
    <property type="molecule type" value="Genomic_DNA"/>
</dbReference>
<feature type="region of interest" description="Disordered" evidence="6">
    <location>
        <begin position="1"/>
        <end position="31"/>
    </location>
</feature>
<dbReference type="GO" id="GO:0005634">
    <property type="term" value="C:nucleus"/>
    <property type="evidence" value="ECO:0007669"/>
    <property type="project" value="UniProtKB-SubCell"/>
</dbReference>
<dbReference type="CDD" id="cd17997">
    <property type="entry name" value="DEXHc_SMARCA1_SMARCA5"/>
    <property type="match status" value="1"/>
</dbReference>
<dbReference type="GO" id="GO:0016787">
    <property type="term" value="F:hydrolase activity"/>
    <property type="evidence" value="ECO:0007669"/>
    <property type="project" value="UniProtKB-KW"/>
</dbReference>
<evidence type="ECO:0000313" key="11">
    <source>
        <dbReference type="Proteomes" id="UP000688137"/>
    </source>
</evidence>
<feature type="region of interest" description="Disordered" evidence="6">
    <location>
        <begin position="986"/>
        <end position="1015"/>
    </location>
</feature>
<evidence type="ECO:0000313" key="10">
    <source>
        <dbReference type="EMBL" id="CAD8103420.1"/>
    </source>
</evidence>
<dbReference type="InterPro" id="IPR000330">
    <property type="entry name" value="SNF2_N"/>
</dbReference>
<reference evidence="10" key="1">
    <citation type="submission" date="2021-01" db="EMBL/GenBank/DDBJ databases">
        <authorList>
            <consortium name="Genoscope - CEA"/>
            <person name="William W."/>
        </authorList>
    </citation>
    <scope>NUCLEOTIDE SEQUENCE</scope>
</reference>
<name>A0A8S1PJV8_PARPR</name>